<sequence>MAEGTEILEEYPDHWQVLREILQNSDDSQSTKQVFILDHNTYPGESLFKSELSRFQGPALLSINNTKFNDDDFKSLKNLANSEKQSQYDKIGEKGIGFNSIFHLCDSCSFITDNKLTIIDPHRWCYGGGIIYNDVVTLSQEYHDQFYPFKNLGKFIPFDGSFEGTIFRCPLRTERDSKESEISEEIYEPSQILEMFKKFFEKDSVNCLFFLRYIECIEFYELKEGKSEPELIYKILLKDAEKVREERQMIVKAITLIMKNLKENKPIQETTLDTSYKASIVRYEKEVIVEDSSWLILNMLGNLFDAKKNFHNYFVEKLGFIPNVGLAVKLNLGQGENENNYHGNLFCFFPLQITTPFRVSINGHFAVTNNRRGLWSGETNYSSSDSLANLKIKWNKYLFEEVIPQAWVKFIIKLQAYVDQKEAYYKFWPIADQTQFVSLEFFSDILKNMIKKINQDDEIFWENGQMLSLSTGYFSDGLCAGHDIPNILFVSKFFQEHENWQDKLTPNEILALFDYLLNDEDNEILNDLKMIPLADETFKKISRFGTVTYICSDHQDEDDPREIFKDQLEKFIAKDIPPNLLDRLIAKVKKGWDFKIEILTIQSIAEMVKNKIYQNGNHPNSNDEIVMDNLEWINLEWINRVWCYLCNKFKENKEIDLKIFEDIHLIPTNHNTLRKLKTNQIKYFLNSVEKLQGHFAQIYPVLEKLGIIFINKKFKNNIAPLKTRFSVYICDMSDIASVLTSLNRNGEYNLNKNEVELFIKYLSYYLRFSESHTEYHIETIKCLPIFKEVGKNEPTSLNLKENVTWFFLPTDKEEDYDLIIASESMEFSSLKNKVHNNSIVPCVTIQGKQIKYAKPVDLYDPSIPSIVHLFFDDEQIFPEEKFWNQHKEQLKILGVKTSLSLKDVVERIKTYIERQKMGDNNEVYDKSRNLLIYINDNWNSFKDKNDEFLSFIKSQKWIPTIDQSGDKSFSVSSECRDKSYEHLVSLILPILDYRIENQFRRLLEWNLYPSVDIILEQMSNCSKVA</sequence>
<dbReference type="SUPFAM" id="SSF55874">
    <property type="entry name" value="ATPase domain of HSP90 chaperone/DNA topoisomerase II/histidine kinase"/>
    <property type="match status" value="1"/>
</dbReference>
<dbReference type="Proteomes" id="UP000266673">
    <property type="component" value="Unassembled WGS sequence"/>
</dbReference>
<dbReference type="PANTHER" id="PTHR46919">
    <property type="entry name" value="ZINC FINGER, C3HC4 TYPE (RING FINGER) FAMILY PROTEIN"/>
    <property type="match status" value="1"/>
</dbReference>
<feature type="domain" description="Sacsin/Nov" evidence="1">
    <location>
        <begin position="6"/>
        <end position="233"/>
    </location>
</feature>
<evidence type="ECO:0000313" key="3">
    <source>
        <dbReference type="Proteomes" id="UP000266673"/>
    </source>
</evidence>
<reference evidence="2 3" key="1">
    <citation type="submission" date="2018-06" db="EMBL/GenBank/DDBJ databases">
        <title>Comparative genomics reveals the genomic features of Rhizophagus irregularis, R. cerebriforme, R. diaphanum and Gigaspora rosea, and their symbiotic lifestyle signature.</title>
        <authorList>
            <person name="Morin E."/>
            <person name="San Clemente H."/>
            <person name="Chen E.C.H."/>
            <person name="De La Providencia I."/>
            <person name="Hainaut M."/>
            <person name="Kuo A."/>
            <person name="Kohler A."/>
            <person name="Murat C."/>
            <person name="Tang N."/>
            <person name="Roy S."/>
            <person name="Loubradou J."/>
            <person name="Henrissat B."/>
            <person name="Grigoriev I.V."/>
            <person name="Corradi N."/>
            <person name="Roux C."/>
            <person name="Martin F.M."/>
        </authorList>
    </citation>
    <scope>NUCLEOTIDE SEQUENCE [LARGE SCALE GENOMIC DNA]</scope>
    <source>
        <strain evidence="2 3">DAOM 194757</strain>
    </source>
</reference>
<evidence type="ECO:0000259" key="1">
    <source>
        <dbReference type="Pfam" id="PF25794"/>
    </source>
</evidence>
<dbReference type="NCBIfam" id="NF047352">
    <property type="entry name" value="P_loop_sacsin"/>
    <property type="match status" value="1"/>
</dbReference>
<organism evidence="2 3">
    <name type="scientific">Gigaspora rosea</name>
    <dbReference type="NCBI Taxonomy" id="44941"/>
    <lineage>
        <taxon>Eukaryota</taxon>
        <taxon>Fungi</taxon>
        <taxon>Fungi incertae sedis</taxon>
        <taxon>Mucoromycota</taxon>
        <taxon>Glomeromycotina</taxon>
        <taxon>Glomeromycetes</taxon>
        <taxon>Diversisporales</taxon>
        <taxon>Gigasporaceae</taxon>
        <taxon>Gigaspora</taxon>
    </lineage>
</organism>
<dbReference type="PANTHER" id="PTHR46919:SF2">
    <property type="entry name" value="SACSIN"/>
    <property type="match status" value="1"/>
</dbReference>
<accession>A0A397UGB9</accession>
<protein>
    <recommendedName>
        <fullName evidence="1">Sacsin/Nov domain-containing protein</fullName>
    </recommendedName>
</protein>
<dbReference type="Gene3D" id="3.30.565.10">
    <property type="entry name" value="Histidine kinase-like ATPase, C-terminal domain"/>
    <property type="match status" value="1"/>
</dbReference>
<keyword evidence="3" id="KW-1185">Reference proteome</keyword>
<comment type="caution">
    <text evidence="2">The sequence shown here is derived from an EMBL/GenBank/DDBJ whole genome shotgun (WGS) entry which is preliminary data.</text>
</comment>
<dbReference type="STRING" id="44941.A0A397UGB9"/>
<dbReference type="InterPro" id="IPR058210">
    <property type="entry name" value="SACS/Nov_dom"/>
</dbReference>
<dbReference type="OrthoDB" id="1262810at2759"/>
<name>A0A397UGB9_9GLOM</name>
<dbReference type="EMBL" id="QKWP01001829">
    <property type="protein sequence ID" value="RIB06353.1"/>
    <property type="molecule type" value="Genomic_DNA"/>
</dbReference>
<proteinExistence type="predicted"/>
<gene>
    <name evidence="2" type="ORF">C2G38_2046856</name>
</gene>
<dbReference type="InterPro" id="IPR036890">
    <property type="entry name" value="HATPase_C_sf"/>
</dbReference>
<dbReference type="AlphaFoldDB" id="A0A397UGB9"/>
<dbReference type="Pfam" id="PF25794">
    <property type="entry name" value="SACS"/>
    <property type="match status" value="1"/>
</dbReference>
<evidence type="ECO:0000313" key="2">
    <source>
        <dbReference type="EMBL" id="RIB06353.1"/>
    </source>
</evidence>